<evidence type="ECO:0000259" key="11">
    <source>
        <dbReference type="Pfam" id="PF02544"/>
    </source>
</evidence>
<dbReference type="EMBL" id="PRFA01000011">
    <property type="protein sequence ID" value="PWU98693.1"/>
    <property type="molecule type" value="Genomic_DNA"/>
</dbReference>
<evidence type="ECO:0000256" key="9">
    <source>
        <dbReference type="SAM" id="Phobius"/>
    </source>
</evidence>
<evidence type="ECO:0000313" key="12">
    <source>
        <dbReference type="EMBL" id="PWU98693.1"/>
    </source>
</evidence>
<evidence type="ECO:0000256" key="8">
    <source>
        <dbReference type="ARBA" id="ARBA00023136"/>
    </source>
</evidence>
<feature type="transmembrane region" description="Helical" evidence="9">
    <location>
        <begin position="301"/>
        <end position="325"/>
    </location>
</feature>
<dbReference type="GO" id="GO:0016627">
    <property type="term" value="F:oxidoreductase activity, acting on the CH-CH group of donors"/>
    <property type="evidence" value="ECO:0007669"/>
    <property type="project" value="InterPro"/>
</dbReference>
<feature type="signal peptide" evidence="10">
    <location>
        <begin position="1"/>
        <end position="23"/>
    </location>
</feature>
<keyword evidence="5 9" id="KW-1133">Transmembrane helix</keyword>
<dbReference type="VEuPathDB" id="TriTrypDB:C3747_45g239"/>
<keyword evidence="6" id="KW-0560">Oxidoreductase</keyword>
<dbReference type="Pfam" id="PF02544">
    <property type="entry name" value="Steroid_dh"/>
    <property type="match status" value="1"/>
</dbReference>
<evidence type="ECO:0000256" key="4">
    <source>
        <dbReference type="ARBA" id="ARBA00022692"/>
    </source>
</evidence>
<dbReference type="PROSITE" id="PS50244">
    <property type="entry name" value="S5A_REDUCTASE"/>
    <property type="match status" value="1"/>
</dbReference>
<comment type="subcellular location">
    <subcellularLocation>
        <location evidence="1">Membrane</location>
        <topology evidence="1">Multi-pass membrane protein</topology>
    </subcellularLocation>
</comment>
<dbReference type="VEuPathDB" id="TriTrypDB:TcCL_NonESM13415"/>
<dbReference type="VEuPathDB" id="TriTrypDB:C4B63_11g67"/>
<dbReference type="InterPro" id="IPR039357">
    <property type="entry name" value="SRD5A/TECR"/>
</dbReference>
<dbReference type="VEuPathDB" id="TriTrypDB:Tc_MARK_5064"/>
<gene>
    <name evidence="12" type="ORF">C4B63_11g67</name>
</gene>
<dbReference type="VEuPathDB" id="TriTrypDB:TCSYLVIO_006363"/>
<dbReference type="PANTHER" id="PTHR10556:SF28">
    <property type="entry name" value="VERY-LONG-CHAIN ENOYL-COA REDUCTASE"/>
    <property type="match status" value="1"/>
</dbReference>
<keyword evidence="8 9" id="KW-0472">Membrane</keyword>
<accession>A0A2V2VWH9</accession>
<evidence type="ECO:0000256" key="2">
    <source>
        <dbReference type="ARBA" id="ARBA00007742"/>
    </source>
</evidence>
<keyword evidence="10" id="KW-0732">Signal</keyword>
<comment type="caution">
    <text evidence="12">The sequence shown here is derived from an EMBL/GenBank/DDBJ whole genome shotgun (WGS) entry which is preliminary data.</text>
</comment>
<name>A0A2V2VWH9_TRYCR</name>
<dbReference type="VEuPathDB" id="TriTrypDB:BCY84_13539"/>
<evidence type="ECO:0000256" key="6">
    <source>
        <dbReference type="ARBA" id="ARBA00023002"/>
    </source>
</evidence>
<dbReference type="VEuPathDB" id="TriTrypDB:TcBrA4_0082620"/>
<keyword evidence="4 9" id="KW-0812">Transmembrane</keyword>
<proteinExistence type="inferred from homology"/>
<feature type="transmembrane region" description="Helical" evidence="9">
    <location>
        <begin position="221"/>
        <end position="239"/>
    </location>
</feature>
<feature type="transmembrane region" description="Helical" evidence="9">
    <location>
        <begin position="246"/>
        <end position="265"/>
    </location>
</feature>
<dbReference type="VEuPathDB" id="TriTrypDB:ECC02_002246"/>
<keyword evidence="7" id="KW-0443">Lipid metabolism</keyword>
<dbReference type="VEuPathDB" id="TriTrypDB:TcCLB.457251.10"/>
<evidence type="ECO:0000256" key="7">
    <source>
        <dbReference type="ARBA" id="ARBA00023098"/>
    </source>
</evidence>
<dbReference type="PANTHER" id="PTHR10556">
    <property type="entry name" value="3-OXO-5-ALPHA-STEROID 4-DEHYDROGENASE"/>
    <property type="match status" value="1"/>
</dbReference>
<evidence type="ECO:0000256" key="5">
    <source>
        <dbReference type="ARBA" id="ARBA00022989"/>
    </source>
</evidence>
<feature type="domain" description="3-oxo-5-alpha-steroid 4-dehydrogenase C-terminal" evidence="11">
    <location>
        <begin position="210"/>
        <end position="356"/>
    </location>
</feature>
<dbReference type="GO" id="GO:0042761">
    <property type="term" value="P:very long-chain fatty acid biosynthetic process"/>
    <property type="evidence" value="ECO:0007669"/>
    <property type="project" value="TreeGrafter"/>
</dbReference>
<evidence type="ECO:0000313" key="13">
    <source>
        <dbReference type="Proteomes" id="UP000246121"/>
    </source>
</evidence>
<sequence>MHASLPPFFLSLSLCVCVCVCAGGQTMMGLHEQRRKVTNKQININKHLRKVTGNLVEMKVTVVAGKDSEVVELPANPTLADLKKAYKPKTDVHRKCFKVAAGSGNAENGQLQHVTLVDKQPLREQGVKEGGKIIYKDLGPQVGYRTVFIVEYAGPLAIMLGYAARPSFIYGSNITRGYGYTQKLFISLFAAHFVKRELESLFVHKFSHATMPRRNIIRNCVYYWSFALFIGYVLCHPKYTEPSSRVLVNASAAAMVVFELLNFAVHKQLSGMRRGDGDTARSVPNGVLFSLVSCPNYTFEVLSWVAFSLGTSLLSSWFFTLAGFVQMAEWAVKKHKGYVNSDPKVKRRKCMVPFLF</sequence>
<organism evidence="12 13">
    <name type="scientific">Trypanosoma cruzi</name>
    <dbReference type="NCBI Taxonomy" id="5693"/>
    <lineage>
        <taxon>Eukaryota</taxon>
        <taxon>Discoba</taxon>
        <taxon>Euglenozoa</taxon>
        <taxon>Kinetoplastea</taxon>
        <taxon>Metakinetoplastina</taxon>
        <taxon>Trypanosomatida</taxon>
        <taxon>Trypanosomatidae</taxon>
        <taxon>Trypanosoma</taxon>
        <taxon>Schizotrypanum</taxon>
    </lineage>
</organism>
<dbReference type="AlphaFoldDB" id="A0A2V2VWH9"/>
<evidence type="ECO:0000256" key="10">
    <source>
        <dbReference type="SAM" id="SignalP"/>
    </source>
</evidence>
<dbReference type="GO" id="GO:0016020">
    <property type="term" value="C:membrane"/>
    <property type="evidence" value="ECO:0007669"/>
    <property type="project" value="UniProtKB-SubCell"/>
</dbReference>
<feature type="chain" id="PRO_5015961869" evidence="10">
    <location>
        <begin position="24"/>
        <end position="356"/>
    </location>
</feature>
<reference evidence="12 13" key="1">
    <citation type="journal article" date="2018" name="Microb. Genom.">
        <title>Expanding an expanded genome: long-read sequencing of Trypanosoma cruzi.</title>
        <authorList>
            <person name="Berna L."/>
            <person name="Rodriguez M."/>
            <person name="Chiribao M.L."/>
            <person name="Parodi-Talice A."/>
            <person name="Pita S."/>
            <person name="Rijo G."/>
            <person name="Alvarez-Valin F."/>
            <person name="Robello C."/>
        </authorList>
    </citation>
    <scope>NUCLEOTIDE SEQUENCE [LARGE SCALE GENOMIC DNA]</scope>
    <source>
        <strain evidence="12 13">Dm28c</strain>
    </source>
</reference>
<evidence type="ECO:0000256" key="1">
    <source>
        <dbReference type="ARBA" id="ARBA00004141"/>
    </source>
</evidence>
<dbReference type="VEuPathDB" id="TriTrypDB:TCDM_03956"/>
<dbReference type="Proteomes" id="UP000246121">
    <property type="component" value="Unassembled WGS sequence"/>
</dbReference>
<comment type="similarity">
    <text evidence="2">Belongs to the steroid 5-alpha reductase family.</text>
</comment>
<dbReference type="InterPro" id="IPR001104">
    <property type="entry name" value="3-oxo-5_a-steroid_4-DH_C"/>
</dbReference>
<protein>
    <submittedName>
        <fullName evidence="12">Putative 3-oxo-5-alpha-steroid 4-dehydrogenase</fullName>
    </submittedName>
</protein>
<evidence type="ECO:0000256" key="3">
    <source>
        <dbReference type="ARBA" id="ARBA00022516"/>
    </source>
</evidence>
<dbReference type="VEuPathDB" id="TriTrypDB:TcG_03672"/>
<keyword evidence="3" id="KW-0444">Lipid biosynthesis</keyword>